<sequence length="105" mass="11590">MGCAISAASSFAEQHEVLELLPLHLAESGPRCTDRVLPSAVLDDGIRVIEDHSSDEGQEAHEGSPMTPHVGISDATAQARFDMVRWKRFYHWNRKKPQALLAAKV</sequence>
<reference evidence="2 3" key="1">
    <citation type="submission" date="2020-02" db="EMBL/GenBank/DDBJ databases">
        <title>Draft genome sequence of Haematococcus lacustris strain NIES-144.</title>
        <authorList>
            <person name="Morimoto D."/>
            <person name="Nakagawa S."/>
            <person name="Yoshida T."/>
            <person name="Sawayama S."/>
        </authorList>
    </citation>
    <scope>NUCLEOTIDE SEQUENCE [LARGE SCALE GENOMIC DNA]</scope>
    <source>
        <strain evidence="2 3">NIES-144</strain>
    </source>
</reference>
<feature type="compositionally biased region" description="Basic and acidic residues" evidence="1">
    <location>
        <begin position="50"/>
        <end position="62"/>
    </location>
</feature>
<feature type="region of interest" description="Disordered" evidence="1">
    <location>
        <begin position="50"/>
        <end position="72"/>
    </location>
</feature>
<evidence type="ECO:0000313" key="3">
    <source>
        <dbReference type="Proteomes" id="UP000485058"/>
    </source>
</evidence>
<keyword evidence="3" id="KW-1185">Reference proteome</keyword>
<comment type="caution">
    <text evidence="2">The sequence shown here is derived from an EMBL/GenBank/DDBJ whole genome shotgun (WGS) entry which is preliminary data.</text>
</comment>
<evidence type="ECO:0000313" key="2">
    <source>
        <dbReference type="EMBL" id="GFH29165.1"/>
    </source>
</evidence>
<evidence type="ECO:0000256" key="1">
    <source>
        <dbReference type="SAM" id="MobiDB-lite"/>
    </source>
</evidence>
<organism evidence="2 3">
    <name type="scientific">Haematococcus lacustris</name>
    <name type="common">Green alga</name>
    <name type="synonym">Haematococcus pluvialis</name>
    <dbReference type="NCBI Taxonomy" id="44745"/>
    <lineage>
        <taxon>Eukaryota</taxon>
        <taxon>Viridiplantae</taxon>
        <taxon>Chlorophyta</taxon>
        <taxon>core chlorophytes</taxon>
        <taxon>Chlorophyceae</taxon>
        <taxon>CS clade</taxon>
        <taxon>Chlamydomonadales</taxon>
        <taxon>Haematococcaceae</taxon>
        <taxon>Haematococcus</taxon>
    </lineage>
</organism>
<gene>
    <name evidence="2" type="ORF">HaLaN_27785</name>
</gene>
<name>A0A6A0A955_HAELA</name>
<protein>
    <submittedName>
        <fullName evidence="2">Uncharacterized protein</fullName>
    </submittedName>
</protein>
<dbReference type="Proteomes" id="UP000485058">
    <property type="component" value="Unassembled WGS sequence"/>
</dbReference>
<dbReference type="EMBL" id="BLLF01004215">
    <property type="protein sequence ID" value="GFH29165.1"/>
    <property type="molecule type" value="Genomic_DNA"/>
</dbReference>
<dbReference type="AlphaFoldDB" id="A0A6A0A955"/>
<proteinExistence type="predicted"/>
<feature type="non-terminal residue" evidence="2">
    <location>
        <position position="1"/>
    </location>
</feature>
<accession>A0A6A0A955</accession>